<proteinExistence type="predicted"/>
<dbReference type="Pfam" id="PF13400">
    <property type="entry name" value="Tad"/>
    <property type="match status" value="1"/>
</dbReference>
<comment type="caution">
    <text evidence="3">The sequence shown here is derived from an EMBL/GenBank/DDBJ whole genome shotgun (WGS) entry which is preliminary data.</text>
</comment>
<gene>
    <name evidence="3" type="ORF">ACFOD3_05860</name>
</gene>
<evidence type="ECO:0000313" key="4">
    <source>
        <dbReference type="Proteomes" id="UP001595420"/>
    </source>
</evidence>
<dbReference type="Proteomes" id="UP001595420">
    <property type="component" value="Unassembled WGS sequence"/>
</dbReference>
<keyword evidence="4" id="KW-1185">Reference proteome</keyword>
<protein>
    <submittedName>
        <fullName evidence="3">Pilus assembly protein TadG-related protein</fullName>
    </submittedName>
</protein>
<keyword evidence="1" id="KW-0812">Transmembrane</keyword>
<dbReference type="EMBL" id="JBHRSB010000001">
    <property type="protein sequence ID" value="MFC2999409.1"/>
    <property type="molecule type" value="Genomic_DNA"/>
</dbReference>
<accession>A0ABV7BRS3</accession>
<sequence>MVPIPTAPVADRRAAQAAKHATTKGVPAPRPQGMSAAWALRRDRRGTVAVTVAIGASALLGAAALATDVGNLYLVRRNMQSAVDAAAIAAARGMAGGADDVAVGALASDVAARNGFQTGTQTRITNVDVAVLRATSPRQVTVTVQQTQPMPFVRAMMSAAPVVTASATAVAQSDPGGACVLSLSQPIAFAGNSNLQAPNCGLSSNYRHPDSLRFGSGGSNAGSSFTVRVSSLISSGGCTTCTAAEALLKLAFTRNRPAFYQADTANPYASITSQGPALLDDMTRGSACASPKKLDESPEQGIVALPPGCYTSMSVTGGRTLQLSPGIYVVSQGNFSVSGGSQVNCPLCTSPTNGVTIAMVPGSGNKPSDVGAIDIQANAIVNLSARSTTADPKLATGLDGVLFYRDGRWPAETGVARITIQGGPAVLLRGAIVGPTTNVELRGGPNVDTAAATNCMAFVVRGMTFQGGSGLDTSGCTASGVRLPSLEFVKLAS</sequence>
<evidence type="ECO:0000259" key="2">
    <source>
        <dbReference type="Pfam" id="PF13400"/>
    </source>
</evidence>
<keyword evidence="1" id="KW-1133">Transmembrane helix</keyword>
<dbReference type="RefSeq" id="WP_216835303.1">
    <property type="nucleotide sequence ID" value="NZ_JAFNJS010000001.1"/>
</dbReference>
<evidence type="ECO:0000256" key="1">
    <source>
        <dbReference type="SAM" id="Phobius"/>
    </source>
</evidence>
<dbReference type="InterPro" id="IPR028087">
    <property type="entry name" value="Tad_N"/>
</dbReference>
<name>A0ABV7BRS3_9PROT</name>
<organism evidence="3 4">
    <name type="scientific">Falsiroseomonas tokyonensis</name>
    <dbReference type="NCBI Taxonomy" id="430521"/>
    <lineage>
        <taxon>Bacteria</taxon>
        <taxon>Pseudomonadati</taxon>
        <taxon>Pseudomonadota</taxon>
        <taxon>Alphaproteobacteria</taxon>
        <taxon>Acetobacterales</taxon>
        <taxon>Roseomonadaceae</taxon>
        <taxon>Falsiroseomonas</taxon>
    </lineage>
</organism>
<keyword evidence="1" id="KW-0472">Membrane</keyword>
<feature type="domain" description="Putative Flp pilus-assembly TadG-like N-terminal" evidence="2">
    <location>
        <begin position="46"/>
        <end position="92"/>
    </location>
</feature>
<evidence type="ECO:0000313" key="3">
    <source>
        <dbReference type="EMBL" id="MFC2999409.1"/>
    </source>
</evidence>
<feature type="transmembrane region" description="Helical" evidence="1">
    <location>
        <begin position="48"/>
        <end position="67"/>
    </location>
</feature>
<reference evidence="4" key="1">
    <citation type="journal article" date="2019" name="Int. J. Syst. Evol. Microbiol.">
        <title>The Global Catalogue of Microorganisms (GCM) 10K type strain sequencing project: providing services to taxonomists for standard genome sequencing and annotation.</title>
        <authorList>
            <consortium name="The Broad Institute Genomics Platform"/>
            <consortium name="The Broad Institute Genome Sequencing Center for Infectious Disease"/>
            <person name="Wu L."/>
            <person name="Ma J."/>
        </authorList>
    </citation>
    <scope>NUCLEOTIDE SEQUENCE [LARGE SCALE GENOMIC DNA]</scope>
    <source>
        <strain evidence="4">CGMCC 1.16855</strain>
    </source>
</reference>